<dbReference type="CDD" id="cd00761">
    <property type="entry name" value="Glyco_tranf_GTA_type"/>
    <property type="match status" value="1"/>
</dbReference>
<dbReference type="SUPFAM" id="SSF53448">
    <property type="entry name" value="Nucleotide-diphospho-sugar transferases"/>
    <property type="match status" value="1"/>
</dbReference>
<dbReference type="AlphaFoldDB" id="A0A2S1LE88"/>
<reference evidence="2 3" key="1">
    <citation type="submission" date="2017-04" db="EMBL/GenBank/DDBJ databases">
        <title>Compelte genome sequence of WV33.</title>
        <authorList>
            <person name="Lee P.C."/>
        </authorList>
    </citation>
    <scope>NUCLEOTIDE SEQUENCE [LARGE SCALE GENOMIC DNA]</scope>
    <source>
        <strain evidence="2 3">WV33</strain>
    </source>
</reference>
<sequence>MLSILIPTYNYNVYPLVCELSAQCQTANIPFEVLVIDDHSTDIVPENTKINAVPNCSFIVLENNCGRSAVRNLLAKKAQYNWLLFLDSDVMPTQTNFISSYIGQIDNEVKLVNGGILYPDEKPEKEKILRWIYGRSREALSVKSRQQNPYLSCLSLNFLVHKSILNQVKFNESIPNLRHEDTLFSFNLKEKKIPVLHIHNPVFHFGLDTFDKAIKKENESLYALKYLIEKNLIAADYIRMGQMYSTLKKYQLTPLVQLFHRFAKPFLMKNLASQNPSMLFFDMYRISYLCTLRN</sequence>
<protein>
    <submittedName>
        <fullName evidence="2">Glycosyl transferase</fullName>
    </submittedName>
</protein>
<dbReference type="Proteomes" id="UP000244527">
    <property type="component" value="Chromosome"/>
</dbReference>
<dbReference type="InterPro" id="IPR029044">
    <property type="entry name" value="Nucleotide-diphossugar_trans"/>
</dbReference>
<evidence type="ECO:0000313" key="2">
    <source>
        <dbReference type="EMBL" id="AWG22092.1"/>
    </source>
</evidence>
<name>A0A2S1LE88_9FLAO</name>
<dbReference type="KEGG" id="ffa:FFWV33_11500"/>
<feature type="domain" description="Glycosyltransferase 2-like" evidence="1">
    <location>
        <begin position="3"/>
        <end position="131"/>
    </location>
</feature>
<evidence type="ECO:0000259" key="1">
    <source>
        <dbReference type="Pfam" id="PF00535"/>
    </source>
</evidence>
<dbReference type="PANTHER" id="PTHR43685:SF2">
    <property type="entry name" value="GLYCOSYLTRANSFERASE 2-LIKE DOMAIN-CONTAINING PROTEIN"/>
    <property type="match status" value="1"/>
</dbReference>
<keyword evidence="2" id="KW-0808">Transferase</keyword>
<gene>
    <name evidence="2" type="ORF">FFWV33_11500</name>
</gene>
<evidence type="ECO:0000313" key="3">
    <source>
        <dbReference type="Proteomes" id="UP000244527"/>
    </source>
</evidence>
<dbReference type="Pfam" id="PF00535">
    <property type="entry name" value="Glycos_transf_2"/>
    <property type="match status" value="1"/>
</dbReference>
<proteinExistence type="predicted"/>
<dbReference type="Gene3D" id="3.90.550.10">
    <property type="entry name" value="Spore Coat Polysaccharide Biosynthesis Protein SpsA, Chain A"/>
    <property type="match status" value="1"/>
</dbReference>
<organism evidence="2 3">
    <name type="scientific">Flavobacterium faecale</name>
    <dbReference type="NCBI Taxonomy" id="1355330"/>
    <lineage>
        <taxon>Bacteria</taxon>
        <taxon>Pseudomonadati</taxon>
        <taxon>Bacteroidota</taxon>
        <taxon>Flavobacteriia</taxon>
        <taxon>Flavobacteriales</taxon>
        <taxon>Flavobacteriaceae</taxon>
        <taxon>Flavobacterium</taxon>
    </lineage>
</organism>
<dbReference type="InterPro" id="IPR050834">
    <property type="entry name" value="Glycosyltransf_2"/>
</dbReference>
<dbReference type="PANTHER" id="PTHR43685">
    <property type="entry name" value="GLYCOSYLTRANSFERASE"/>
    <property type="match status" value="1"/>
</dbReference>
<dbReference type="InterPro" id="IPR001173">
    <property type="entry name" value="Glyco_trans_2-like"/>
</dbReference>
<dbReference type="EMBL" id="CP020918">
    <property type="protein sequence ID" value="AWG22092.1"/>
    <property type="molecule type" value="Genomic_DNA"/>
</dbReference>
<dbReference type="RefSeq" id="WP_108741024.1">
    <property type="nucleotide sequence ID" value="NZ_CP020918.1"/>
</dbReference>
<dbReference type="OrthoDB" id="761861at2"/>
<keyword evidence="3" id="KW-1185">Reference proteome</keyword>
<accession>A0A2S1LE88</accession>
<dbReference type="GO" id="GO:0016740">
    <property type="term" value="F:transferase activity"/>
    <property type="evidence" value="ECO:0007669"/>
    <property type="project" value="UniProtKB-KW"/>
</dbReference>